<evidence type="ECO:0000313" key="18">
    <source>
        <dbReference type="Proteomes" id="UP000006039"/>
    </source>
</evidence>
<reference evidence="17" key="5">
    <citation type="submission" date="2018-04" db="UniProtKB">
        <authorList>
            <consortium name="EnsemblFungi"/>
        </authorList>
    </citation>
    <scope>IDENTIFICATION</scope>
    <source>
        <strain evidence="17">R3-111a-1</strain>
    </source>
</reference>
<evidence type="ECO:0000256" key="1">
    <source>
        <dbReference type="ARBA" id="ARBA00002817"/>
    </source>
</evidence>
<dbReference type="GO" id="GO:0006355">
    <property type="term" value="P:regulation of DNA-templated transcription"/>
    <property type="evidence" value="ECO:0007669"/>
    <property type="project" value="InterPro"/>
</dbReference>
<dbReference type="AlphaFoldDB" id="J3NT50"/>
<dbReference type="RefSeq" id="XP_009220509.1">
    <property type="nucleotide sequence ID" value="XM_009222245.1"/>
</dbReference>
<dbReference type="STRING" id="644352.J3NT50"/>
<evidence type="ECO:0000313" key="17">
    <source>
        <dbReference type="EnsemblFungi" id="EJT79364"/>
    </source>
</evidence>
<dbReference type="GO" id="GO:0008270">
    <property type="term" value="F:zinc ion binding"/>
    <property type="evidence" value="ECO:0007669"/>
    <property type="project" value="UniProtKB-KW"/>
</dbReference>
<dbReference type="eggNOG" id="KOG2487">
    <property type="taxonomic scope" value="Eukaryota"/>
</dbReference>
<evidence type="ECO:0000256" key="8">
    <source>
        <dbReference type="ARBA" id="ARBA00022833"/>
    </source>
</evidence>
<dbReference type="FunCoup" id="J3NT50">
    <property type="interactions" value="1116"/>
</dbReference>
<evidence type="ECO:0000256" key="11">
    <source>
        <dbReference type="ARBA" id="ARBA00023204"/>
    </source>
</evidence>
<evidence type="ECO:0000256" key="6">
    <source>
        <dbReference type="ARBA" id="ARBA00022763"/>
    </source>
</evidence>
<reference evidence="18" key="1">
    <citation type="submission" date="2010-07" db="EMBL/GenBank/DDBJ databases">
        <title>The genome sequence of Gaeumannomyces graminis var. tritici strain R3-111a-1.</title>
        <authorList>
            <consortium name="The Broad Institute Genome Sequencing Platform"/>
            <person name="Ma L.-J."/>
            <person name="Dead R."/>
            <person name="Young S."/>
            <person name="Zeng Q."/>
            <person name="Koehrsen M."/>
            <person name="Alvarado L."/>
            <person name="Berlin A."/>
            <person name="Chapman S.B."/>
            <person name="Chen Z."/>
            <person name="Freedman E."/>
            <person name="Gellesch M."/>
            <person name="Goldberg J."/>
            <person name="Griggs A."/>
            <person name="Gujja S."/>
            <person name="Heilman E.R."/>
            <person name="Heiman D."/>
            <person name="Hepburn T."/>
            <person name="Howarth C."/>
            <person name="Jen D."/>
            <person name="Larson L."/>
            <person name="Mehta T."/>
            <person name="Neiman D."/>
            <person name="Pearson M."/>
            <person name="Roberts A."/>
            <person name="Saif S."/>
            <person name="Shea T."/>
            <person name="Shenoy N."/>
            <person name="Sisk P."/>
            <person name="Stolte C."/>
            <person name="Sykes S."/>
            <person name="Walk T."/>
            <person name="White J."/>
            <person name="Yandava C."/>
            <person name="Haas B."/>
            <person name="Nusbaum C."/>
            <person name="Birren B."/>
        </authorList>
    </citation>
    <scope>NUCLEOTIDE SEQUENCE [LARGE SCALE GENOMIC DNA]</scope>
    <source>
        <strain evidence="18">R3-111a-1</strain>
    </source>
</reference>
<dbReference type="EMBL" id="GL385396">
    <property type="protein sequence ID" value="EJT79364.1"/>
    <property type="molecule type" value="Genomic_DNA"/>
</dbReference>
<protein>
    <recommendedName>
        <fullName evidence="4 14">General transcription and DNA repair factor IIH subunit TFB4</fullName>
        <shortName evidence="14">TFIIH subunit TFB4</shortName>
    </recommendedName>
    <alternativeName>
        <fullName evidence="13 14">RNA polymerase II transcription factor B subunit 4</fullName>
    </alternativeName>
</protein>
<reference evidence="17" key="4">
    <citation type="journal article" date="2015" name="G3 (Bethesda)">
        <title>Genome sequences of three phytopathogenic species of the Magnaporthaceae family of fungi.</title>
        <authorList>
            <person name="Okagaki L.H."/>
            <person name="Nunes C.C."/>
            <person name="Sailsbery J."/>
            <person name="Clay B."/>
            <person name="Brown D."/>
            <person name="John T."/>
            <person name="Oh Y."/>
            <person name="Young N."/>
            <person name="Fitzgerald M."/>
            <person name="Haas B.J."/>
            <person name="Zeng Q."/>
            <person name="Young S."/>
            <person name="Adiconis X."/>
            <person name="Fan L."/>
            <person name="Levin J.Z."/>
            <person name="Mitchell T.K."/>
            <person name="Okubara P.A."/>
            <person name="Farman M.L."/>
            <person name="Kohn L.M."/>
            <person name="Birren B."/>
            <person name="Ma L.-J."/>
            <person name="Dean R.A."/>
        </authorList>
    </citation>
    <scope>NUCLEOTIDE SEQUENCE</scope>
    <source>
        <strain evidence="17">R3-111a-1</strain>
    </source>
</reference>
<keyword evidence="6 14" id="KW-0227">DNA damage</keyword>
<keyword evidence="10 14" id="KW-0804">Transcription</keyword>
<evidence type="ECO:0000256" key="15">
    <source>
        <dbReference type="SAM" id="MobiDB-lite"/>
    </source>
</evidence>
<organism evidence="16">
    <name type="scientific">Gaeumannomyces tritici (strain R3-111a-1)</name>
    <name type="common">Wheat and barley take-all root rot fungus</name>
    <name type="synonym">Gaeumannomyces graminis var. tritici</name>
    <dbReference type="NCBI Taxonomy" id="644352"/>
    <lineage>
        <taxon>Eukaryota</taxon>
        <taxon>Fungi</taxon>
        <taxon>Dikarya</taxon>
        <taxon>Ascomycota</taxon>
        <taxon>Pezizomycotina</taxon>
        <taxon>Sordariomycetes</taxon>
        <taxon>Sordariomycetidae</taxon>
        <taxon>Magnaporthales</taxon>
        <taxon>Magnaporthaceae</taxon>
        <taxon>Gaeumannomyces</taxon>
    </lineage>
</organism>
<sequence>MNAAEAVDASEHYEVHHVDEIPSLLAVVVDTNPSAWALLRDVLPISKAIANILIYVNAHLALSNLNQVAIIAAHAHRARWLYPSPPNPRPRKDAAGDVEMADAAATSQNSRTRAAAAKKLPQFAHIESAVLDSLQALIRETSPAEVASTTTTLVSGALTLALAHINKVREAALGAGFAERSAAAASPGSTAIPAGAGNVGAAAAVRARILVVSVSDSSASQYIPTMNAVFAASHASVPVDVVALRGNASFLQQGSYITGGNFIHAKEPRGLLTYLMTGFPVGGGAVSDMLIGPGTESVDFRAACFCHRKALDTGFVCSVCLSIFCEAPPENECLTCGSALALGAYGAKPAVVPRARKKKKRKGVNGDVRDSTGTPAGTPRPG</sequence>
<dbReference type="Pfam" id="PF03850">
    <property type="entry name" value="Tfb4"/>
    <property type="match status" value="1"/>
</dbReference>
<dbReference type="Proteomes" id="UP000006039">
    <property type="component" value="Unassembled WGS sequence"/>
</dbReference>
<keyword evidence="9 14" id="KW-0805">Transcription regulation</keyword>
<dbReference type="InterPro" id="IPR004600">
    <property type="entry name" value="TFIIH_Tfb4/GTF2H3"/>
</dbReference>
<evidence type="ECO:0000256" key="14">
    <source>
        <dbReference type="RuleBase" id="RU368090"/>
    </source>
</evidence>
<keyword evidence="5 14" id="KW-0479">Metal-binding</keyword>
<accession>J3NT50</accession>
<dbReference type="GO" id="GO:0006289">
    <property type="term" value="P:nucleotide-excision repair"/>
    <property type="evidence" value="ECO:0007669"/>
    <property type="project" value="UniProtKB-UniRule"/>
</dbReference>
<keyword evidence="18" id="KW-1185">Reference proteome</keyword>
<evidence type="ECO:0000256" key="4">
    <source>
        <dbReference type="ARBA" id="ARBA00021280"/>
    </source>
</evidence>
<dbReference type="GO" id="GO:0000439">
    <property type="term" value="C:transcription factor TFIIH core complex"/>
    <property type="evidence" value="ECO:0007669"/>
    <property type="project" value="UniProtKB-UniRule"/>
</dbReference>
<evidence type="ECO:0000256" key="9">
    <source>
        <dbReference type="ARBA" id="ARBA00023015"/>
    </source>
</evidence>
<evidence type="ECO:0000256" key="10">
    <source>
        <dbReference type="ARBA" id="ARBA00023163"/>
    </source>
</evidence>
<comment type="subunit">
    <text evidence="14">Component of the 7-subunit TFIIH core complex composed of XPB/SSL2, XPD/RAD3, SSL1, TFB1, TFB2, TFB4 and TFB5, which is active in NER. The core complex associates with the 3-subunit CTD-kinase module TFIIK composed of CCL1, KIN28 and TFB3 to form the 10-subunit holoenzyme (holo-TFIIH) active in transcription.</text>
</comment>
<evidence type="ECO:0000256" key="7">
    <source>
        <dbReference type="ARBA" id="ARBA00022771"/>
    </source>
</evidence>
<dbReference type="VEuPathDB" id="FungiDB:GGTG_04448"/>
<evidence type="ECO:0000256" key="12">
    <source>
        <dbReference type="ARBA" id="ARBA00023242"/>
    </source>
</evidence>
<evidence type="ECO:0000313" key="16">
    <source>
        <dbReference type="EMBL" id="EJT79364.1"/>
    </source>
</evidence>
<keyword evidence="8 14" id="KW-0862">Zinc</keyword>
<reference evidence="16" key="2">
    <citation type="submission" date="2010-07" db="EMBL/GenBank/DDBJ databases">
        <authorList>
            <consortium name="The Broad Institute Genome Sequencing Platform"/>
            <consortium name="Broad Institute Genome Sequencing Center for Infectious Disease"/>
            <person name="Ma L.-J."/>
            <person name="Dead R."/>
            <person name="Young S."/>
            <person name="Zeng Q."/>
            <person name="Koehrsen M."/>
            <person name="Alvarado L."/>
            <person name="Berlin A."/>
            <person name="Chapman S.B."/>
            <person name="Chen Z."/>
            <person name="Freedman E."/>
            <person name="Gellesch M."/>
            <person name="Goldberg J."/>
            <person name="Griggs A."/>
            <person name="Gujja S."/>
            <person name="Heilman E.R."/>
            <person name="Heiman D."/>
            <person name="Hepburn T."/>
            <person name="Howarth C."/>
            <person name="Jen D."/>
            <person name="Larson L."/>
            <person name="Mehta T."/>
            <person name="Neiman D."/>
            <person name="Pearson M."/>
            <person name="Roberts A."/>
            <person name="Saif S."/>
            <person name="Shea T."/>
            <person name="Shenoy N."/>
            <person name="Sisk P."/>
            <person name="Stolte C."/>
            <person name="Sykes S."/>
            <person name="Walk T."/>
            <person name="White J."/>
            <person name="Yandava C."/>
            <person name="Haas B."/>
            <person name="Nusbaum C."/>
            <person name="Birren B."/>
        </authorList>
    </citation>
    <scope>NUCLEOTIDE SEQUENCE</scope>
    <source>
        <strain evidence="16">R3-111a-1</strain>
    </source>
</reference>
<name>J3NT50_GAET3</name>
<keyword evidence="7 14" id="KW-0863">Zinc-finger</keyword>
<evidence type="ECO:0000256" key="3">
    <source>
        <dbReference type="ARBA" id="ARBA00005273"/>
    </source>
</evidence>
<comment type="subcellular location">
    <subcellularLocation>
        <location evidence="2 14">Nucleus</location>
    </subcellularLocation>
</comment>
<evidence type="ECO:0000256" key="13">
    <source>
        <dbReference type="ARBA" id="ARBA00033341"/>
    </source>
</evidence>
<dbReference type="GeneID" id="20344906"/>
<comment type="function">
    <text evidence="1 14">Component of the general transcription and DNA repair factor IIH (TFIIH) core complex, which is involved in general and transcription-coupled nucleotide excision repair (NER) of damaged DNA and, when complexed to TFIIK, in RNA transcription by RNA polymerase II. In NER, TFIIH acts by opening DNA around the lesion to allow the excision of the damaged oligonucleotide and its replacement by a new DNA fragment. In transcription, TFIIH has an essential role in transcription initiation. When the pre-initiation complex (PIC) has been established, TFIIH is required for promoter opening and promoter escape. Phosphorylation of the C-terminal tail (CTD) of the largest subunit of RNA polymerase II by the kinase module TFIIK controls the initiation of transcription.</text>
</comment>
<dbReference type="OrthoDB" id="17307at2759"/>
<evidence type="ECO:0000256" key="5">
    <source>
        <dbReference type="ARBA" id="ARBA00022723"/>
    </source>
</evidence>
<keyword evidence="11 14" id="KW-0234">DNA repair</keyword>
<proteinExistence type="inferred from homology"/>
<evidence type="ECO:0000256" key="2">
    <source>
        <dbReference type="ARBA" id="ARBA00004123"/>
    </source>
</evidence>
<dbReference type="HOGENOM" id="CLU_040211_0_0_1"/>
<feature type="compositionally biased region" description="Basic residues" evidence="15">
    <location>
        <begin position="354"/>
        <end position="363"/>
    </location>
</feature>
<reference evidence="16" key="3">
    <citation type="submission" date="2010-09" db="EMBL/GenBank/DDBJ databases">
        <title>Annotation of Gaeumannomyces graminis var. tritici R3-111a-1.</title>
        <authorList>
            <consortium name="The Broad Institute Genome Sequencing Platform"/>
            <person name="Ma L.-J."/>
            <person name="Dead R."/>
            <person name="Young S.K."/>
            <person name="Zeng Q."/>
            <person name="Gargeya S."/>
            <person name="Fitzgerald M."/>
            <person name="Haas B."/>
            <person name="Abouelleil A."/>
            <person name="Alvarado L."/>
            <person name="Arachchi H.M."/>
            <person name="Berlin A."/>
            <person name="Brown A."/>
            <person name="Chapman S.B."/>
            <person name="Chen Z."/>
            <person name="Dunbar C."/>
            <person name="Freedman E."/>
            <person name="Gearin G."/>
            <person name="Gellesch M."/>
            <person name="Goldberg J."/>
            <person name="Griggs A."/>
            <person name="Gujja S."/>
            <person name="Heiman D."/>
            <person name="Howarth C."/>
            <person name="Larson L."/>
            <person name="Lui A."/>
            <person name="MacDonald P.J.P."/>
            <person name="Mehta T."/>
            <person name="Montmayeur A."/>
            <person name="Murphy C."/>
            <person name="Neiman D."/>
            <person name="Pearson M."/>
            <person name="Priest M."/>
            <person name="Roberts A."/>
            <person name="Saif S."/>
            <person name="Shea T."/>
            <person name="Shenoy N."/>
            <person name="Sisk P."/>
            <person name="Stolte C."/>
            <person name="Sykes S."/>
            <person name="Yandava C."/>
            <person name="Wortman J."/>
            <person name="Nusbaum C."/>
            <person name="Birren B."/>
        </authorList>
    </citation>
    <scope>NUCLEOTIDE SEQUENCE</scope>
    <source>
        <strain evidence="16">R3-111a-1</strain>
    </source>
</reference>
<dbReference type="EnsemblFungi" id="EJT79364">
    <property type="protein sequence ID" value="EJT79364"/>
    <property type="gene ID" value="GGTG_04448"/>
</dbReference>
<dbReference type="Gene3D" id="3.40.50.410">
    <property type="entry name" value="von Willebrand factor, type A domain"/>
    <property type="match status" value="1"/>
</dbReference>
<comment type="similarity">
    <text evidence="3 14">Belongs to the TFB4 family.</text>
</comment>
<feature type="region of interest" description="Disordered" evidence="15">
    <location>
        <begin position="350"/>
        <end position="382"/>
    </location>
</feature>
<dbReference type="InterPro" id="IPR036465">
    <property type="entry name" value="vWFA_dom_sf"/>
</dbReference>
<dbReference type="PANTHER" id="PTHR12831:SF0">
    <property type="entry name" value="GENERAL TRANSCRIPTION FACTOR IIH SUBUNIT 3"/>
    <property type="match status" value="1"/>
</dbReference>
<keyword evidence="12 14" id="KW-0539">Nucleus</keyword>
<dbReference type="GO" id="GO:0005675">
    <property type="term" value="C:transcription factor TFIIH holo complex"/>
    <property type="evidence" value="ECO:0007669"/>
    <property type="project" value="UniProtKB-UniRule"/>
</dbReference>
<dbReference type="PANTHER" id="PTHR12831">
    <property type="entry name" value="TRANSCRIPTION INITIATION FACTOR IIH TFIIH , POLYPEPTIDE 3-RELATED"/>
    <property type="match status" value="1"/>
</dbReference>
<gene>
    <name evidence="17" type="primary">20344906</name>
    <name evidence="16" type="ORF">GGTG_04448</name>
</gene>